<dbReference type="AlphaFoldDB" id="A0A811R628"/>
<dbReference type="InterPro" id="IPR008889">
    <property type="entry name" value="VQ"/>
</dbReference>
<evidence type="ECO:0000313" key="3">
    <source>
        <dbReference type="EMBL" id="CAD6265500.1"/>
    </source>
</evidence>
<evidence type="ECO:0000256" key="1">
    <source>
        <dbReference type="SAM" id="MobiDB-lite"/>
    </source>
</evidence>
<dbReference type="PANTHER" id="PTHR33179">
    <property type="entry name" value="VQ MOTIF-CONTAINING PROTEIN"/>
    <property type="match status" value="1"/>
</dbReference>
<dbReference type="Pfam" id="PF05678">
    <property type="entry name" value="VQ"/>
    <property type="match status" value="1"/>
</dbReference>
<feature type="compositionally biased region" description="Low complexity" evidence="1">
    <location>
        <begin position="73"/>
        <end position="114"/>
    </location>
</feature>
<feature type="region of interest" description="Disordered" evidence="1">
    <location>
        <begin position="356"/>
        <end position="385"/>
    </location>
</feature>
<accession>A0A811R628</accession>
<evidence type="ECO:0000313" key="4">
    <source>
        <dbReference type="Proteomes" id="UP000604825"/>
    </source>
</evidence>
<sequence length="404" mass="41176">MDSGNSGSLQSSSGGDDDFDSRCGSDSSPLSALLRQPPPSVPGFGGGSLIYGLQELRTPPLSHWCSTTAPLPAGAEASASPPSLSGHGAPTAASAAADQADAAPAQAAAAAPPRGSRKRARASRRAPTTVLTTDTSNFRAMVQEFTGIPAPPFAGAATTARSRFDHHLFPLRTTTAAARTANPATLLQYLVRPFAHKVQVHASSTPYPPSFTSPSTSSPAPANISIAPASTTTPGTTAVASSSDSYHQLTAASTSALIGMQQDHGSNNYHSFHQSSSLGDCKCAARPVFNRGIAPLPSSATRLQDPADFFGLTYDVMLGSQGPHAHLHPRNGGDVLSGLVGGASVTGADGCKATYSSTRPLLERNRRNPSADGSTATTTTAPVAATAGMRTQAGVVDSWICTSD</sequence>
<dbReference type="Proteomes" id="UP000604825">
    <property type="component" value="Unassembled WGS sequence"/>
</dbReference>
<comment type="caution">
    <text evidence="3">The sequence shown here is derived from an EMBL/GenBank/DDBJ whole genome shotgun (WGS) entry which is preliminary data.</text>
</comment>
<feature type="region of interest" description="Disordered" evidence="1">
    <location>
        <begin position="1"/>
        <end position="51"/>
    </location>
</feature>
<protein>
    <recommendedName>
        <fullName evidence="2">VQ domain-containing protein</fullName>
    </recommendedName>
</protein>
<dbReference type="OrthoDB" id="780193at2759"/>
<feature type="region of interest" description="Disordered" evidence="1">
    <location>
        <begin position="73"/>
        <end position="130"/>
    </location>
</feature>
<proteinExistence type="predicted"/>
<dbReference type="PANTHER" id="PTHR33179:SF58">
    <property type="entry name" value="OS08G0409500 PROTEIN"/>
    <property type="match status" value="1"/>
</dbReference>
<reference evidence="3" key="1">
    <citation type="submission" date="2020-10" db="EMBL/GenBank/DDBJ databases">
        <authorList>
            <person name="Han B."/>
            <person name="Lu T."/>
            <person name="Zhao Q."/>
            <person name="Huang X."/>
            <person name="Zhao Y."/>
        </authorList>
    </citation>
    <scope>NUCLEOTIDE SEQUENCE</scope>
</reference>
<evidence type="ECO:0000259" key="2">
    <source>
        <dbReference type="Pfam" id="PF05678"/>
    </source>
</evidence>
<dbReference type="InterPro" id="IPR039609">
    <property type="entry name" value="VQ_15/22"/>
</dbReference>
<gene>
    <name evidence="3" type="ORF">NCGR_LOCUS48805</name>
</gene>
<feature type="compositionally biased region" description="Low complexity" evidence="1">
    <location>
        <begin position="1"/>
        <end position="14"/>
    </location>
</feature>
<feature type="region of interest" description="Disordered" evidence="1">
    <location>
        <begin position="202"/>
        <end position="241"/>
    </location>
</feature>
<feature type="compositionally biased region" description="Basic residues" evidence="1">
    <location>
        <begin position="115"/>
        <end position="124"/>
    </location>
</feature>
<dbReference type="EMBL" id="CAJGYO010000013">
    <property type="protein sequence ID" value="CAD6265500.1"/>
    <property type="molecule type" value="Genomic_DNA"/>
</dbReference>
<feature type="compositionally biased region" description="Low complexity" evidence="1">
    <location>
        <begin position="375"/>
        <end position="385"/>
    </location>
</feature>
<name>A0A811R628_9POAL</name>
<organism evidence="3 4">
    <name type="scientific">Miscanthus lutarioriparius</name>
    <dbReference type="NCBI Taxonomy" id="422564"/>
    <lineage>
        <taxon>Eukaryota</taxon>
        <taxon>Viridiplantae</taxon>
        <taxon>Streptophyta</taxon>
        <taxon>Embryophyta</taxon>
        <taxon>Tracheophyta</taxon>
        <taxon>Spermatophyta</taxon>
        <taxon>Magnoliopsida</taxon>
        <taxon>Liliopsida</taxon>
        <taxon>Poales</taxon>
        <taxon>Poaceae</taxon>
        <taxon>PACMAD clade</taxon>
        <taxon>Panicoideae</taxon>
        <taxon>Andropogonodae</taxon>
        <taxon>Andropogoneae</taxon>
        <taxon>Saccharinae</taxon>
        <taxon>Miscanthus</taxon>
    </lineage>
</organism>
<feature type="compositionally biased region" description="Low complexity" evidence="1">
    <location>
        <begin position="212"/>
        <end position="241"/>
    </location>
</feature>
<feature type="domain" description="VQ" evidence="2">
    <location>
        <begin position="125"/>
        <end position="152"/>
    </location>
</feature>
<keyword evidence="4" id="KW-1185">Reference proteome</keyword>